<comment type="subcellular location">
    <subcellularLocation>
        <location evidence="1">Cytoplasm</location>
        <location evidence="1">Cytoskeleton</location>
        <location evidence="1">Cilium axoneme</location>
    </subcellularLocation>
</comment>
<organism evidence="9 10">
    <name type="scientific">Aureococcus anophagefferens</name>
    <name type="common">Harmful bloom alga</name>
    <dbReference type="NCBI Taxonomy" id="44056"/>
    <lineage>
        <taxon>Eukaryota</taxon>
        <taxon>Sar</taxon>
        <taxon>Stramenopiles</taxon>
        <taxon>Ochrophyta</taxon>
        <taxon>Pelagophyceae</taxon>
        <taxon>Pelagomonadales</taxon>
        <taxon>Pelagomonadaceae</taxon>
        <taxon>Aureococcus</taxon>
    </lineage>
</organism>
<evidence type="ECO:0000256" key="1">
    <source>
        <dbReference type="ARBA" id="ARBA00004430"/>
    </source>
</evidence>
<gene>
    <name evidence="9" type="ORF">SO694_00037140</name>
</gene>
<feature type="region of interest" description="Disordered" evidence="7">
    <location>
        <begin position="505"/>
        <end position="531"/>
    </location>
</feature>
<evidence type="ECO:0000313" key="9">
    <source>
        <dbReference type="EMBL" id="KAK7232747.1"/>
    </source>
</evidence>
<feature type="compositionally biased region" description="Basic and acidic residues" evidence="7">
    <location>
        <begin position="381"/>
        <end position="393"/>
    </location>
</feature>
<keyword evidence="3" id="KW-0206">Cytoskeleton</keyword>
<dbReference type="EMBL" id="JBBJCI010000366">
    <property type="protein sequence ID" value="KAK7232747.1"/>
    <property type="molecule type" value="Genomic_DNA"/>
</dbReference>
<protein>
    <recommendedName>
        <fullName evidence="6">Cilia- and flagella-associated protein 91</fullName>
    </recommendedName>
</protein>
<evidence type="ECO:0000256" key="2">
    <source>
        <dbReference type="ARBA" id="ARBA00022490"/>
    </source>
</evidence>
<dbReference type="PANTHER" id="PTHR22455">
    <property type="entry name" value="CILIA- AND FLAGELLA-ASSOCIATED PROTEIN 91"/>
    <property type="match status" value="1"/>
</dbReference>
<dbReference type="PANTHER" id="PTHR22455:SF10">
    <property type="entry name" value="CILIA- AND FLAGELLA-ASSOCIATED PROTEIN 91"/>
    <property type="match status" value="1"/>
</dbReference>
<evidence type="ECO:0000256" key="4">
    <source>
        <dbReference type="ARBA" id="ARBA00023273"/>
    </source>
</evidence>
<feature type="domain" description="CFAP91" evidence="8">
    <location>
        <begin position="83"/>
        <end position="235"/>
    </location>
</feature>
<feature type="region of interest" description="Disordered" evidence="7">
    <location>
        <begin position="241"/>
        <end position="261"/>
    </location>
</feature>
<reference evidence="9 10" key="1">
    <citation type="submission" date="2024-03" db="EMBL/GenBank/DDBJ databases">
        <title>Aureococcus anophagefferens CCMP1851 and Kratosvirus quantuckense: Draft genome of a second virus-susceptible host strain in the model system.</title>
        <authorList>
            <person name="Chase E."/>
            <person name="Truchon A.R."/>
            <person name="Schepens W."/>
            <person name="Wilhelm S.W."/>
        </authorList>
    </citation>
    <scope>NUCLEOTIDE SEQUENCE [LARGE SCALE GENOMIC DNA]</scope>
    <source>
        <strain evidence="9 10">CCMP1851</strain>
    </source>
</reference>
<sequence>MARTESRAYDAYFDPVWATAGGPKAPAVKFDAAAMSGSGRYKFFQRPMVPHLDAVAPGVLLAPTAEATPLDDAPESRVRDATVQTKYRESEAQTDPYSPEYVIPPGESPQILMLKGLSHERGLPAGEQEVLMIEHAQKKHKLEASLPPATDEASLGLRRKLLELQEMREFRLRQREMDEAHEERLDLLRQALVDRDQDNEFLAEQRVEALRQRQIEERDRSVEQIQSQRIKVLRKLSMARGRLQMPASEPPGSKRRSGNRDIISEYGTYSSRVYAPIARLGQRPDKDGEVFDVTRRVPDLGNHGVLASLEYNLPGHLTATKVTKPENENEATARTSKDRHKQQLAADLLKMNTILATKKEIAEDPEKAKKDLLPSWRTRVSKAERPPTPRVEPRDEDAEVFDMAVKLFQRLIRGRAVQNQMYEGKERRLELIRELRAADEARAAETDDDAAADARAGAEVAAAENRAAVARAAMETIAGEMASSMLDFLSKELVRREEKERLKALAQRADNERRQREAEEAGRRQAEERLRGRSDEVYKQVMAAHLGAARTFVDEILEASIDDAARRQAIVELQSDDGLNAAMADSLRGKSSALAAEVVNDAAEGVARDAFVKDLVASFLTPSVELMQQKGEDRDAEKHLADAAQKALTESITEITRNPL</sequence>
<evidence type="ECO:0000313" key="10">
    <source>
        <dbReference type="Proteomes" id="UP001363151"/>
    </source>
</evidence>
<evidence type="ECO:0000256" key="6">
    <source>
        <dbReference type="ARBA" id="ARBA00029555"/>
    </source>
</evidence>
<evidence type="ECO:0000259" key="8">
    <source>
        <dbReference type="Pfam" id="PF14738"/>
    </source>
</evidence>
<proteinExistence type="inferred from homology"/>
<evidence type="ECO:0000256" key="7">
    <source>
        <dbReference type="SAM" id="MobiDB-lite"/>
    </source>
</evidence>
<evidence type="ECO:0000256" key="5">
    <source>
        <dbReference type="ARBA" id="ARBA00029468"/>
    </source>
</evidence>
<name>A0ABR1FKY2_AURAN</name>
<keyword evidence="2" id="KW-0963">Cytoplasm</keyword>
<evidence type="ECO:0000256" key="3">
    <source>
        <dbReference type="ARBA" id="ARBA00023212"/>
    </source>
</evidence>
<comment type="caution">
    <text evidence="9">The sequence shown here is derived from an EMBL/GenBank/DDBJ whole genome shotgun (WGS) entry which is preliminary data.</text>
</comment>
<accession>A0ABR1FKY2</accession>
<feature type="region of interest" description="Disordered" evidence="7">
    <location>
        <begin position="364"/>
        <end position="396"/>
    </location>
</feature>
<dbReference type="Pfam" id="PF14738">
    <property type="entry name" value="CFAP91"/>
    <property type="match status" value="1"/>
</dbReference>
<keyword evidence="4" id="KW-0966">Cell projection</keyword>
<keyword evidence="10" id="KW-1185">Reference proteome</keyword>
<dbReference type="InterPro" id="IPR032840">
    <property type="entry name" value="CFAP91_dom"/>
</dbReference>
<comment type="similarity">
    <text evidence="5">Belongs to the CFAP91 family.</text>
</comment>
<dbReference type="InterPro" id="IPR026720">
    <property type="entry name" value="CFAP91"/>
</dbReference>
<dbReference type="Proteomes" id="UP001363151">
    <property type="component" value="Unassembled WGS sequence"/>
</dbReference>